<protein>
    <submittedName>
        <fullName evidence="2">Uncharacterized protein</fullName>
    </submittedName>
</protein>
<keyword evidence="3" id="KW-1185">Reference proteome</keyword>
<dbReference type="Pfam" id="PF11595">
    <property type="entry name" value="DUF3245"/>
    <property type="match status" value="1"/>
</dbReference>
<sequence length="241" mass="26489">MAKRSSDGDVLFNLASVAQANKRRLLATWLGPDTESGPQDGKAKVVEEQEELEDAAWGYENIGVGGVIPKNIKDGSFTRRTLTSNDKLLQNLIGRKAAKAHISAKQLKKEPVQQQKFGKPTISKVDESEDEEEGRAAAFKSKRRKTAKKPSIPIDTEDPEDGDDATAMDTGQDTEENILPEPSLQKPSPDTGGDSYEEPKDSYQQSKRKTGSYLDEILAERAKKKKKNENKSKSKGEDANA</sequence>
<evidence type="ECO:0000313" key="2">
    <source>
        <dbReference type="EMBL" id="KAF2000048.1"/>
    </source>
</evidence>
<proteinExistence type="predicted"/>
<dbReference type="InterPro" id="IPR021641">
    <property type="entry name" value="DUF3245"/>
</dbReference>
<dbReference type="AlphaFoldDB" id="A0A6A5WG58"/>
<feature type="compositionally biased region" description="Acidic residues" evidence="1">
    <location>
        <begin position="155"/>
        <end position="178"/>
    </location>
</feature>
<feature type="region of interest" description="Disordered" evidence="1">
    <location>
        <begin position="104"/>
        <end position="241"/>
    </location>
</feature>
<dbReference type="Proteomes" id="UP000799779">
    <property type="component" value="Unassembled WGS sequence"/>
</dbReference>
<accession>A0A6A5WG58</accession>
<evidence type="ECO:0000256" key="1">
    <source>
        <dbReference type="SAM" id="MobiDB-lite"/>
    </source>
</evidence>
<gene>
    <name evidence="2" type="ORF">P154DRAFT_466620</name>
</gene>
<reference evidence="2" key="1">
    <citation type="journal article" date="2020" name="Stud. Mycol.">
        <title>101 Dothideomycetes genomes: a test case for predicting lifestyles and emergence of pathogens.</title>
        <authorList>
            <person name="Haridas S."/>
            <person name="Albert R."/>
            <person name="Binder M."/>
            <person name="Bloem J."/>
            <person name="Labutti K."/>
            <person name="Salamov A."/>
            <person name="Andreopoulos B."/>
            <person name="Baker S."/>
            <person name="Barry K."/>
            <person name="Bills G."/>
            <person name="Bluhm B."/>
            <person name="Cannon C."/>
            <person name="Castanera R."/>
            <person name="Culley D."/>
            <person name="Daum C."/>
            <person name="Ezra D."/>
            <person name="Gonzalez J."/>
            <person name="Henrissat B."/>
            <person name="Kuo A."/>
            <person name="Liang C."/>
            <person name="Lipzen A."/>
            <person name="Lutzoni F."/>
            <person name="Magnuson J."/>
            <person name="Mondo S."/>
            <person name="Nolan M."/>
            <person name="Ohm R."/>
            <person name="Pangilinan J."/>
            <person name="Park H.-J."/>
            <person name="Ramirez L."/>
            <person name="Alfaro M."/>
            <person name="Sun H."/>
            <person name="Tritt A."/>
            <person name="Yoshinaga Y."/>
            <person name="Zwiers L.-H."/>
            <person name="Turgeon B."/>
            <person name="Goodwin S."/>
            <person name="Spatafora J."/>
            <person name="Crous P."/>
            <person name="Grigoriev I."/>
        </authorList>
    </citation>
    <scope>NUCLEOTIDE SEQUENCE</scope>
    <source>
        <strain evidence="2">CBS 123094</strain>
    </source>
</reference>
<dbReference type="OrthoDB" id="3438340at2759"/>
<name>A0A6A5WG58_9PLEO</name>
<dbReference type="EMBL" id="ML977591">
    <property type="protein sequence ID" value="KAF2000048.1"/>
    <property type="molecule type" value="Genomic_DNA"/>
</dbReference>
<feature type="compositionally biased region" description="Basic and acidic residues" evidence="1">
    <location>
        <begin position="229"/>
        <end position="241"/>
    </location>
</feature>
<organism evidence="2 3">
    <name type="scientific">Amniculicola lignicola CBS 123094</name>
    <dbReference type="NCBI Taxonomy" id="1392246"/>
    <lineage>
        <taxon>Eukaryota</taxon>
        <taxon>Fungi</taxon>
        <taxon>Dikarya</taxon>
        <taxon>Ascomycota</taxon>
        <taxon>Pezizomycotina</taxon>
        <taxon>Dothideomycetes</taxon>
        <taxon>Pleosporomycetidae</taxon>
        <taxon>Pleosporales</taxon>
        <taxon>Amniculicolaceae</taxon>
        <taxon>Amniculicola</taxon>
    </lineage>
</organism>
<evidence type="ECO:0000313" key="3">
    <source>
        <dbReference type="Proteomes" id="UP000799779"/>
    </source>
</evidence>